<sequence>MVFPLGICEAVLFLLCARAVLCLSSFMFVRTVSYWRSAFGSGRGGCAPFRSTLKQNGEAMKANSREHLGCTTDGPPKECCCKSSKEVCYLGTESFQFCVFAFCCGGLCILGRTWVLMTRYFVS</sequence>
<dbReference type="AlphaFoldDB" id="A0AAE0K8D9"/>
<keyword evidence="1" id="KW-1133">Transmembrane helix</keyword>
<reference evidence="2" key="2">
    <citation type="submission" date="2023-06" db="EMBL/GenBank/DDBJ databases">
        <authorList>
            <consortium name="Lawrence Berkeley National Laboratory"/>
            <person name="Haridas S."/>
            <person name="Hensen N."/>
            <person name="Bonometti L."/>
            <person name="Westerberg I."/>
            <person name="Brannstrom I.O."/>
            <person name="Guillou S."/>
            <person name="Cros-Aarteil S."/>
            <person name="Calhoun S."/>
            <person name="Kuo A."/>
            <person name="Mondo S."/>
            <person name="Pangilinan J."/>
            <person name="Riley R."/>
            <person name="LaButti K."/>
            <person name="Andreopoulos B."/>
            <person name="Lipzen A."/>
            <person name="Chen C."/>
            <person name="Yanf M."/>
            <person name="Daum C."/>
            <person name="Ng V."/>
            <person name="Clum A."/>
            <person name="Steindorff A."/>
            <person name="Ohm R."/>
            <person name="Martin F."/>
            <person name="Silar P."/>
            <person name="Natvig D."/>
            <person name="Lalanne C."/>
            <person name="Gautier V."/>
            <person name="Ament-velasquez S.L."/>
            <person name="Kruys A."/>
            <person name="Hutchinson M.I."/>
            <person name="Powell A.J."/>
            <person name="Barry K."/>
            <person name="Miller A.N."/>
            <person name="Grigoriev I.V."/>
            <person name="Debuchy R."/>
            <person name="Gladieux P."/>
            <person name="Thoren M.H."/>
            <person name="Johannesson H."/>
        </authorList>
    </citation>
    <scope>NUCLEOTIDE SEQUENCE</scope>
    <source>
        <strain evidence="2">CBS 232.78</strain>
    </source>
</reference>
<evidence type="ECO:0000256" key="1">
    <source>
        <dbReference type="SAM" id="Phobius"/>
    </source>
</evidence>
<keyword evidence="1" id="KW-0812">Transmembrane</keyword>
<feature type="transmembrane region" description="Helical" evidence="1">
    <location>
        <begin position="94"/>
        <end position="115"/>
    </location>
</feature>
<dbReference type="EMBL" id="JAULSW010000008">
    <property type="protein sequence ID" value="KAK3372078.1"/>
    <property type="molecule type" value="Genomic_DNA"/>
</dbReference>
<keyword evidence="3" id="KW-1185">Reference proteome</keyword>
<gene>
    <name evidence="2" type="ORF">B0H63DRAFT_483812</name>
</gene>
<keyword evidence="1" id="KW-0472">Membrane</keyword>
<organism evidence="2 3">
    <name type="scientific">Podospora didyma</name>
    <dbReference type="NCBI Taxonomy" id="330526"/>
    <lineage>
        <taxon>Eukaryota</taxon>
        <taxon>Fungi</taxon>
        <taxon>Dikarya</taxon>
        <taxon>Ascomycota</taxon>
        <taxon>Pezizomycotina</taxon>
        <taxon>Sordariomycetes</taxon>
        <taxon>Sordariomycetidae</taxon>
        <taxon>Sordariales</taxon>
        <taxon>Podosporaceae</taxon>
        <taxon>Podospora</taxon>
    </lineage>
</organism>
<evidence type="ECO:0000313" key="2">
    <source>
        <dbReference type="EMBL" id="KAK3372078.1"/>
    </source>
</evidence>
<accession>A0AAE0K8D9</accession>
<comment type="caution">
    <text evidence="2">The sequence shown here is derived from an EMBL/GenBank/DDBJ whole genome shotgun (WGS) entry which is preliminary data.</text>
</comment>
<protein>
    <submittedName>
        <fullName evidence="2">Uncharacterized protein</fullName>
    </submittedName>
</protein>
<name>A0AAE0K8D9_9PEZI</name>
<evidence type="ECO:0000313" key="3">
    <source>
        <dbReference type="Proteomes" id="UP001285441"/>
    </source>
</evidence>
<reference evidence="2" key="1">
    <citation type="journal article" date="2023" name="Mol. Phylogenet. Evol.">
        <title>Genome-scale phylogeny and comparative genomics of the fungal order Sordariales.</title>
        <authorList>
            <person name="Hensen N."/>
            <person name="Bonometti L."/>
            <person name="Westerberg I."/>
            <person name="Brannstrom I.O."/>
            <person name="Guillou S."/>
            <person name="Cros-Aarteil S."/>
            <person name="Calhoun S."/>
            <person name="Haridas S."/>
            <person name="Kuo A."/>
            <person name="Mondo S."/>
            <person name="Pangilinan J."/>
            <person name="Riley R."/>
            <person name="LaButti K."/>
            <person name="Andreopoulos B."/>
            <person name="Lipzen A."/>
            <person name="Chen C."/>
            <person name="Yan M."/>
            <person name="Daum C."/>
            <person name="Ng V."/>
            <person name="Clum A."/>
            <person name="Steindorff A."/>
            <person name="Ohm R.A."/>
            <person name="Martin F."/>
            <person name="Silar P."/>
            <person name="Natvig D.O."/>
            <person name="Lalanne C."/>
            <person name="Gautier V."/>
            <person name="Ament-Velasquez S.L."/>
            <person name="Kruys A."/>
            <person name="Hutchinson M.I."/>
            <person name="Powell A.J."/>
            <person name="Barry K."/>
            <person name="Miller A.N."/>
            <person name="Grigoriev I.V."/>
            <person name="Debuchy R."/>
            <person name="Gladieux P."/>
            <person name="Hiltunen Thoren M."/>
            <person name="Johannesson H."/>
        </authorList>
    </citation>
    <scope>NUCLEOTIDE SEQUENCE</scope>
    <source>
        <strain evidence="2">CBS 232.78</strain>
    </source>
</reference>
<dbReference type="Proteomes" id="UP001285441">
    <property type="component" value="Unassembled WGS sequence"/>
</dbReference>
<proteinExistence type="predicted"/>